<dbReference type="Proteomes" id="UP000439903">
    <property type="component" value="Unassembled WGS sequence"/>
</dbReference>
<dbReference type="EMBL" id="WTPW01002160">
    <property type="protein sequence ID" value="KAF0394558.1"/>
    <property type="molecule type" value="Genomic_DNA"/>
</dbReference>
<dbReference type="OrthoDB" id="435402at2759"/>
<dbReference type="GO" id="GO:0031047">
    <property type="term" value="P:regulatory ncRNA-mediated gene silencing"/>
    <property type="evidence" value="ECO:0007669"/>
    <property type="project" value="InterPro"/>
</dbReference>
<gene>
    <name evidence="1" type="ORF">F8M41_010343</name>
</gene>
<evidence type="ECO:0000313" key="1">
    <source>
        <dbReference type="EMBL" id="KAF0394558.1"/>
    </source>
</evidence>
<name>A0A8H3X3P8_GIGMA</name>
<dbReference type="GO" id="GO:0033167">
    <property type="term" value="C:ARC complex"/>
    <property type="evidence" value="ECO:0007669"/>
    <property type="project" value="InterPro"/>
</dbReference>
<keyword evidence="2" id="KW-1185">Reference proteome</keyword>
<comment type="caution">
    <text evidence="1">The sequence shown here is derived from an EMBL/GenBank/DDBJ whole genome shotgun (WGS) entry which is preliminary data.</text>
</comment>
<proteinExistence type="predicted"/>
<evidence type="ECO:0000313" key="2">
    <source>
        <dbReference type="Proteomes" id="UP000439903"/>
    </source>
</evidence>
<reference evidence="1 2" key="1">
    <citation type="journal article" date="2019" name="Environ. Microbiol.">
        <title>At the nexus of three kingdoms: the genome of the mycorrhizal fungus Gigaspora margarita provides insights into plant, endobacterial and fungal interactions.</title>
        <authorList>
            <person name="Venice F."/>
            <person name="Ghignone S."/>
            <person name="Salvioli di Fossalunga A."/>
            <person name="Amselem J."/>
            <person name="Novero M."/>
            <person name="Xianan X."/>
            <person name="Sedzielewska Toro K."/>
            <person name="Morin E."/>
            <person name="Lipzen A."/>
            <person name="Grigoriev I.V."/>
            <person name="Henrissat B."/>
            <person name="Martin F.M."/>
            <person name="Bonfante P."/>
        </authorList>
    </citation>
    <scope>NUCLEOTIDE SEQUENCE [LARGE SCALE GENOMIC DNA]</scope>
    <source>
        <strain evidence="1 2">BEG34</strain>
    </source>
</reference>
<protein>
    <submittedName>
        <fullName evidence="1">Argonaute binding protein 1</fullName>
    </submittedName>
</protein>
<sequence length="441" mass="50168">MSLVTDNTEETNITEVKAEKNITEVKAEKNITEVKAEENELADVVNNMTISVKKKKKRKKKKKEAGCGDADLEFFDSGPKDVDEDKLYDPTRPITQRIEIAVQKYRKNRKFSSTRNQVFSSYLRFGGINTGQKSYLGQDGLDCEDADADEIAARRATDFIEENDEELEVDFTYTSRVYLSSYLIDKSGYVQMDQFREAPLVVISFLNYLIKHDVCSEYLSDMQEALKIAECAKYELPNCKLFAQLAPGKFNKACSLIFGGELYGMFENPWFGEESVAKMIGISQNDADETVKKFFGQNVVSKLKQMPEASKKALFVEVIDIEPDKTINEATSIMESTTANNINYKIENVTVDTNAAEGTKNEQDSLNDEYFQKMTVRAYQVSDTEIITVYLEPSIARCVTLGMLITADFHQLTNGWWYFDRVTNVYPSYYLVGEESSDEEE</sequence>
<dbReference type="Pfam" id="PF09692">
    <property type="entry name" value="Arb1"/>
    <property type="match status" value="1"/>
</dbReference>
<organism evidence="1 2">
    <name type="scientific">Gigaspora margarita</name>
    <dbReference type="NCBI Taxonomy" id="4874"/>
    <lineage>
        <taxon>Eukaryota</taxon>
        <taxon>Fungi</taxon>
        <taxon>Fungi incertae sedis</taxon>
        <taxon>Mucoromycota</taxon>
        <taxon>Glomeromycotina</taxon>
        <taxon>Glomeromycetes</taxon>
        <taxon>Diversisporales</taxon>
        <taxon>Gigasporaceae</taxon>
        <taxon>Gigaspora</taxon>
    </lineage>
</organism>
<accession>A0A8H3X3P8</accession>
<dbReference type="InterPro" id="IPR018606">
    <property type="entry name" value="Arb1"/>
</dbReference>
<dbReference type="AlphaFoldDB" id="A0A8H3X3P8"/>